<dbReference type="InterPro" id="IPR027417">
    <property type="entry name" value="P-loop_NTPase"/>
</dbReference>
<feature type="domain" description="FtsK" evidence="16">
    <location>
        <begin position="444"/>
        <end position="660"/>
    </location>
</feature>
<evidence type="ECO:0000313" key="18">
    <source>
        <dbReference type="Proteomes" id="UP000012040"/>
    </source>
</evidence>
<keyword evidence="4 17" id="KW-0132">Cell division</keyword>
<dbReference type="GO" id="GO:0007059">
    <property type="term" value="P:chromosome segregation"/>
    <property type="evidence" value="ECO:0007669"/>
    <property type="project" value="UniProtKB-KW"/>
</dbReference>
<dbReference type="Pfam" id="PF09397">
    <property type="entry name" value="FtsK_gamma"/>
    <property type="match status" value="1"/>
</dbReference>
<evidence type="ECO:0000256" key="10">
    <source>
        <dbReference type="ARBA" id="ARBA00023125"/>
    </source>
</evidence>
<dbReference type="GO" id="GO:0005886">
    <property type="term" value="C:plasma membrane"/>
    <property type="evidence" value="ECO:0007669"/>
    <property type="project" value="UniProtKB-SubCell"/>
</dbReference>
<dbReference type="InterPro" id="IPR018541">
    <property type="entry name" value="Ftsk_gamma"/>
</dbReference>
<dbReference type="HOGENOM" id="CLU_001981_6_2_7"/>
<name>M4VMG3_9BACT</name>
<evidence type="ECO:0000256" key="5">
    <source>
        <dbReference type="ARBA" id="ARBA00022692"/>
    </source>
</evidence>
<dbReference type="PANTHER" id="PTHR22683:SF41">
    <property type="entry name" value="DNA TRANSLOCASE FTSK"/>
    <property type="match status" value="1"/>
</dbReference>
<dbReference type="Pfam" id="PF17854">
    <property type="entry name" value="FtsK_alpha"/>
    <property type="match status" value="1"/>
</dbReference>
<keyword evidence="10" id="KW-0238">DNA-binding</keyword>
<evidence type="ECO:0000256" key="13">
    <source>
        <dbReference type="PROSITE-ProRule" id="PRU00289"/>
    </source>
</evidence>
<evidence type="ECO:0000256" key="12">
    <source>
        <dbReference type="ARBA" id="ARBA00023306"/>
    </source>
</evidence>
<keyword evidence="7" id="KW-0159">Chromosome partition</keyword>
<comment type="similarity">
    <text evidence="2">Belongs to the FtsK/SpoIIIE/SftA family.</text>
</comment>
<evidence type="ECO:0000256" key="4">
    <source>
        <dbReference type="ARBA" id="ARBA00022618"/>
    </source>
</evidence>
<evidence type="ECO:0000256" key="11">
    <source>
        <dbReference type="ARBA" id="ARBA00023136"/>
    </source>
</evidence>
<gene>
    <name evidence="17" type="ORF">A11Q_54</name>
</gene>
<feature type="compositionally biased region" description="Acidic residues" evidence="14">
    <location>
        <begin position="261"/>
        <end position="283"/>
    </location>
</feature>
<dbReference type="GO" id="GO:0005524">
    <property type="term" value="F:ATP binding"/>
    <property type="evidence" value="ECO:0007669"/>
    <property type="project" value="UniProtKB-UniRule"/>
</dbReference>
<feature type="transmembrane region" description="Helical" evidence="15">
    <location>
        <begin position="63"/>
        <end position="86"/>
    </location>
</feature>
<organism evidence="17 18">
    <name type="scientific">Pseudobdellovibrio exovorus JSS</name>
    <dbReference type="NCBI Taxonomy" id="1184267"/>
    <lineage>
        <taxon>Bacteria</taxon>
        <taxon>Pseudomonadati</taxon>
        <taxon>Bdellovibrionota</taxon>
        <taxon>Bdellovibrionia</taxon>
        <taxon>Bdellovibrionales</taxon>
        <taxon>Pseudobdellovibrionaceae</taxon>
        <taxon>Pseudobdellovibrio</taxon>
    </lineage>
</organism>
<dbReference type="PATRIC" id="fig|1184267.3.peg.56"/>
<dbReference type="RefSeq" id="WP_015468764.1">
    <property type="nucleotide sequence ID" value="NC_020813.1"/>
</dbReference>
<dbReference type="InterPro" id="IPR041027">
    <property type="entry name" value="FtsK_alpha"/>
</dbReference>
<dbReference type="EMBL" id="CP003537">
    <property type="protein sequence ID" value="AGH94274.1"/>
    <property type="molecule type" value="Genomic_DNA"/>
</dbReference>
<proteinExistence type="inferred from homology"/>
<protein>
    <submittedName>
        <fullName evidence="17">Cell division protein FtsK</fullName>
    </submittedName>
</protein>
<dbReference type="GO" id="GO:0051301">
    <property type="term" value="P:cell division"/>
    <property type="evidence" value="ECO:0007669"/>
    <property type="project" value="UniProtKB-KW"/>
</dbReference>
<dbReference type="OrthoDB" id="5287382at2"/>
<dbReference type="AlphaFoldDB" id="M4VMG3"/>
<dbReference type="Proteomes" id="UP000012040">
    <property type="component" value="Chromosome"/>
</dbReference>
<dbReference type="InterPro" id="IPR036390">
    <property type="entry name" value="WH_DNA-bd_sf"/>
</dbReference>
<evidence type="ECO:0000256" key="1">
    <source>
        <dbReference type="ARBA" id="ARBA00004651"/>
    </source>
</evidence>
<dbReference type="InterPro" id="IPR025199">
    <property type="entry name" value="FtsK_4TM"/>
</dbReference>
<feature type="region of interest" description="Disordered" evidence="14">
    <location>
        <begin position="233"/>
        <end position="286"/>
    </location>
</feature>
<keyword evidence="3" id="KW-1003">Cell membrane</keyword>
<evidence type="ECO:0000256" key="9">
    <source>
        <dbReference type="ARBA" id="ARBA00022989"/>
    </source>
</evidence>
<dbReference type="Pfam" id="PF01580">
    <property type="entry name" value="FtsK_SpoIIIE"/>
    <property type="match status" value="1"/>
</dbReference>
<evidence type="ECO:0000256" key="8">
    <source>
        <dbReference type="ARBA" id="ARBA00022840"/>
    </source>
</evidence>
<keyword evidence="9 15" id="KW-1133">Transmembrane helix</keyword>
<dbReference type="InterPro" id="IPR050206">
    <property type="entry name" value="FtsK/SpoIIIE/SftA"/>
</dbReference>
<evidence type="ECO:0000256" key="15">
    <source>
        <dbReference type="SAM" id="Phobius"/>
    </source>
</evidence>
<evidence type="ECO:0000256" key="7">
    <source>
        <dbReference type="ARBA" id="ARBA00022829"/>
    </source>
</evidence>
<dbReference type="Gene3D" id="1.10.10.10">
    <property type="entry name" value="Winged helix-like DNA-binding domain superfamily/Winged helix DNA-binding domain"/>
    <property type="match status" value="1"/>
</dbReference>
<dbReference type="InterPro" id="IPR002543">
    <property type="entry name" value="FtsK_dom"/>
</dbReference>
<dbReference type="Gene3D" id="3.30.980.40">
    <property type="match status" value="1"/>
</dbReference>
<feature type="transmembrane region" description="Helical" evidence="15">
    <location>
        <begin position="98"/>
        <end position="116"/>
    </location>
</feature>
<dbReference type="Gene3D" id="3.40.50.300">
    <property type="entry name" value="P-loop containing nucleotide triphosphate hydrolases"/>
    <property type="match status" value="1"/>
</dbReference>
<dbReference type="GO" id="GO:0003677">
    <property type="term" value="F:DNA binding"/>
    <property type="evidence" value="ECO:0007669"/>
    <property type="project" value="UniProtKB-KW"/>
</dbReference>
<keyword evidence="6 13" id="KW-0547">Nucleotide-binding</keyword>
<keyword evidence="12" id="KW-0131">Cell cycle</keyword>
<dbReference type="SUPFAM" id="SSF52540">
    <property type="entry name" value="P-loop containing nucleoside triphosphate hydrolases"/>
    <property type="match status" value="1"/>
</dbReference>
<evidence type="ECO:0000256" key="6">
    <source>
        <dbReference type="ARBA" id="ARBA00022741"/>
    </source>
</evidence>
<dbReference type="STRING" id="1184267.A11Q_54"/>
<dbReference type="KEGG" id="bex:A11Q_54"/>
<dbReference type="InterPro" id="IPR036388">
    <property type="entry name" value="WH-like_DNA-bd_sf"/>
</dbReference>
<dbReference type="PANTHER" id="PTHR22683">
    <property type="entry name" value="SPORULATION PROTEIN RELATED"/>
    <property type="match status" value="1"/>
</dbReference>
<evidence type="ECO:0000256" key="14">
    <source>
        <dbReference type="SAM" id="MobiDB-lite"/>
    </source>
</evidence>
<feature type="transmembrane region" description="Helical" evidence="15">
    <location>
        <begin position="122"/>
        <end position="144"/>
    </location>
</feature>
<keyword evidence="8 13" id="KW-0067">ATP-binding</keyword>
<accession>M4VMG3</accession>
<dbReference type="eggNOG" id="COG1674">
    <property type="taxonomic scope" value="Bacteria"/>
</dbReference>
<comment type="subcellular location">
    <subcellularLocation>
        <location evidence="1">Cell membrane</location>
        <topology evidence="1">Multi-pass membrane protein</topology>
    </subcellularLocation>
</comment>
<keyword evidence="5 15" id="KW-0812">Transmembrane</keyword>
<feature type="binding site" evidence="13">
    <location>
        <begin position="461"/>
        <end position="468"/>
    </location>
    <ligand>
        <name>ATP</name>
        <dbReference type="ChEBI" id="CHEBI:30616"/>
    </ligand>
</feature>
<dbReference type="SMART" id="SM00843">
    <property type="entry name" value="Ftsk_gamma"/>
    <property type="match status" value="1"/>
</dbReference>
<evidence type="ECO:0000313" key="17">
    <source>
        <dbReference type="EMBL" id="AGH94274.1"/>
    </source>
</evidence>
<dbReference type="PROSITE" id="PS50901">
    <property type="entry name" value="FTSK"/>
    <property type="match status" value="1"/>
</dbReference>
<sequence>MNVFFKKFKSEIRSIALFGLALFIGLALISYNPKDPSLNSMGNNGLNALNYCGILGSFLADAIYQLFGLPAWIMVAGLFHLSFLSFKGESIEWRNVRLVWVTLLICCVSALMSIYWSEAKVFDRQIFLGGLLGVGLSKGLIGVLNSVGAQILLWALTAMLIVFCFEVSVNDLVMKAMSFLHDRMEDLARSDWLKKLKATSLKPAKTAKKETKAKDKTTETILVETKNLIPEPKLKLAVEEEDDESTPSTSRSTRAAVHADSDEDAEDMDASAEAGEEDDEDVEVSAYEPPARRKVTLQAKTPRKVANWTMPKLSLLEDPPLSRIKMDEKEIRRKADITLEKLKQFDVNGQIVAAKPGPMVTMFEFKPNVDVRVNKVTDMADDLALALSAESLRIIAPIPGRDVIGIETSNAQRETVYLKDLLADETFWSDDIKLPIALGKQTNGEPKIVDLRKMPHLLIAGTTGSGKSVFTVSTITGFLFKHSPKTLRMILVDPKQVDLAAFSDIPHLIMPPIREPKKAVFALRWAVKEMEKRYKSMSKFGARNIEQFNDIVEKFNADKIAEHEKVNAEYENQGIMKLEQYYYTPQPYIVIVVEEFGDLMAVDKQNVEQNIVRLAQMARACGMHLMLAMQSPRKEVVTGLIKTNIPGRISFKVASKMDSRIILDEQGAERLLSQGDMLALVGGTSKAIRHHGPYLKETEINGVAKFWSDQGEPEFDALAMRALDGGPTQGSFAGMGADGDFGGDFAGEEEYDERYDEILAWAATQKAISASLIQRRFKLGYPRAARLIELFEREGVVGPANGSKPRAVLVASHAE</sequence>
<dbReference type="SUPFAM" id="SSF46785">
    <property type="entry name" value="Winged helix' DNA-binding domain"/>
    <property type="match status" value="1"/>
</dbReference>
<evidence type="ECO:0000256" key="2">
    <source>
        <dbReference type="ARBA" id="ARBA00006474"/>
    </source>
</evidence>
<feature type="transmembrane region" description="Helical" evidence="15">
    <location>
        <begin position="151"/>
        <end position="169"/>
    </location>
</feature>
<keyword evidence="18" id="KW-1185">Reference proteome</keyword>
<dbReference type="Pfam" id="PF13491">
    <property type="entry name" value="FtsK_4TM"/>
    <property type="match status" value="1"/>
</dbReference>
<keyword evidence="11 15" id="KW-0472">Membrane</keyword>
<evidence type="ECO:0000259" key="16">
    <source>
        <dbReference type="PROSITE" id="PS50901"/>
    </source>
</evidence>
<reference evidence="17 18" key="1">
    <citation type="journal article" date="2013" name="ISME J.">
        <title>By their genes ye shall know them: genomic signatures of predatory bacteria.</title>
        <authorList>
            <person name="Pasternak Z."/>
            <person name="Pietrokovski S."/>
            <person name="Rotem O."/>
            <person name="Gophna U."/>
            <person name="Lurie-Weinberger M.N."/>
            <person name="Jurkevitch E."/>
        </authorList>
    </citation>
    <scope>NUCLEOTIDE SEQUENCE [LARGE SCALE GENOMIC DNA]</scope>
    <source>
        <strain evidence="17 18">JSS</strain>
    </source>
</reference>
<evidence type="ECO:0000256" key="3">
    <source>
        <dbReference type="ARBA" id="ARBA00022475"/>
    </source>
</evidence>
<feature type="transmembrane region" description="Helical" evidence="15">
    <location>
        <begin position="12"/>
        <end position="31"/>
    </location>
</feature>